<dbReference type="Proteomes" id="UP000335636">
    <property type="component" value="Unassembled WGS sequence"/>
</dbReference>
<reference evidence="2 3" key="1">
    <citation type="submission" date="2019-04" db="EMBL/GenBank/DDBJ databases">
        <authorList>
            <person name="Alioto T."/>
            <person name="Alioto T."/>
        </authorList>
    </citation>
    <scope>NUCLEOTIDE SEQUENCE [LARGE SCALE GENOMIC DNA]</scope>
</reference>
<dbReference type="AlphaFoldDB" id="A0A5E4B0C8"/>
<name>A0A5E4B0C8_MARMO</name>
<gene>
    <name evidence="1" type="ORF">GHT09_008862</name>
    <name evidence="2" type="ORF">MONAX_5E032207</name>
</gene>
<reference evidence="1" key="2">
    <citation type="submission" date="2020-08" db="EMBL/GenBank/DDBJ databases">
        <authorList>
            <person name="Shumante A."/>
            <person name="Zimin A.V."/>
            <person name="Puiu D."/>
            <person name="Salzberg S.L."/>
        </authorList>
    </citation>
    <scope>NUCLEOTIDE SEQUENCE</scope>
    <source>
        <strain evidence="1">WC2-LM</strain>
        <tissue evidence="1">Liver</tissue>
    </source>
</reference>
<protein>
    <submittedName>
        <fullName evidence="2">Uncharacterized protein</fullName>
    </submittedName>
</protein>
<sequence length="139" mass="15782">MFFISSQGSFSNLRFYGTQERQGSGKRYQPNVWNTSNVGTLRTNATSHTQDILDFKATLASKDSMATLAIFMPRCTTSTFCTTTWGLHGYRSFALTNLKHHQPPSSRCVQVIKNPTKLHPLPPQCNWTHPLRLRKEAHV</sequence>
<dbReference type="EMBL" id="WJEC01001024">
    <property type="protein sequence ID" value="KAF7479905.1"/>
    <property type="molecule type" value="Genomic_DNA"/>
</dbReference>
<evidence type="ECO:0000313" key="2">
    <source>
        <dbReference type="EMBL" id="VTJ63114.1"/>
    </source>
</evidence>
<accession>A0A5E4B0C8</accession>
<evidence type="ECO:0000313" key="1">
    <source>
        <dbReference type="EMBL" id="KAF7479905.1"/>
    </source>
</evidence>
<dbReference type="Proteomes" id="UP000662637">
    <property type="component" value="Unassembled WGS sequence"/>
</dbReference>
<dbReference type="EMBL" id="CABDUW010000220">
    <property type="protein sequence ID" value="VTJ63114.1"/>
    <property type="molecule type" value="Genomic_DNA"/>
</dbReference>
<organism evidence="2 3">
    <name type="scientific">Marmota monax</name>
    <name type="common">Woodchuck</name>
    <dbReference type="NCBI Taxonomy" id="9995"/>
    <lineage>
        <taxon>Eukaryota</taxon>
        <taxon>Metazoa</taxon>
        <taxon>Chordata</taxon>
        <taxon>Craniata</taxon>
        <taxon>Vertebrata</taxon>
        <taxon>Euteleostomi</taxon>
        <taxon>Mammalia</taxon>
        <taxon>Eutheria</taxon>
        <taxon>Euarchontoglires</taxon>
        <taxon>Glires</taxon>
        <taxon>Rodentia</taxon>
        <taxon>Sciuromorpha</taxon>
        <taxon>Sciuridae</taxon>
        <taxon>Xerinae</taxon>
        <taxon>Marmotini</taxon>
        <taxon>Marmota</taxon>
    </lineage>
</organism>
<evidence type="ECO:0000313" key="3">
    <source>
        <dbReference type="Proteomes" id="UP000335636"/>
    </source>
</evidence>
<keyword evidence="3" id="KW-1185">Reference proteome</keyword>
<proteinExistence type="predicted"/>